<evidence type="ECO:0000313" key="4">
    <source>
        <dbReference type="Proteomes" id="UP000002194"/>
    </source>
</evidence>
<dbReference type="CDD" id="cd00093">
    <property type="entry name" value="HTH_XRE"/>
    <property type="match status" value="1"/>
</dbReference>
<dbReference type="Proteomes" id="UP000002194">
    <property type="component" value="Chromosome"/>
</dbReference>
<dbReference type="PaxDb" id="882-DVU_1518"/>
<evidence type="ECO:0000256" key="1">
    <source>
        <dbReference type="SAM" id="MobiDB-lite"/>
    </source>
</evidence>
<keyword evidence="4" id="KW-1185">Reference proteome</keyword>
<evidence type="ECO:0000313" key="3">
    <source>
        <dbReference type="EMBL" id="AAS95996.1"/>
    </source>
</evidence>
<feature type="region of interest" description="Disordered" evidence="1">
    <location>
        <begin position="71"/>
        <end position="96"/>
    </location>
</feature>
<evidence type="ECO:0000259" key="2">
    <source>
        <dbReference type="PROSITE" id="PS50943"/>
    </source>
</evidence>
<dbReference type="Gene3D" id="1.10.260.40">
    <property type="entry name" value="lambda repressor-like DNA-binding domains"/>
    <property type="match status" value="1"/>
</dbReference>
<dbReference type="PROSITE" id="PS50943">
    <property type="entry name" value="HTH_CROC1"/>
    <property type="match status" value="1"/>
</dbReference>
<dbReference type="SMART" id="SM00530">
    <property type="entry name" value="HTH_XRE"/>
    <property type="match status" value="1"/>
</dbReference>
<gene>
    <name evidence="3" type="ordered locus">DVU_1518</name>
</gene>
<protein>
    <submittedName>
        <fullName evidence="3">Transcriptional regulator cI, truncation</fullName>
    </submittedName>
</protein>
<reference evidence="3 4" key="1">
    <citation type="journal article" date="2004" name="Nat. Biotechnol.">
        <title>The genome sequence of the anaerobic, sulfate-reducing bacterium Desulfovibrio vulgaris Hildenborough.</title>
        <authorList>
            <person name="Heidelberg J.F."/>
            <person name="Seshadri R."/>
            <person name="Haveman S.A."/>
            <person name="Hemme C.L."/>
            <person name="Paulsen I.T."/>
            <person name="Kolonay J.F."/>
            <person name="Eisen J.A."/>
            <person name="Ward N."/>
            <person name="Methe B."/>
            <person name="Brinkac L.M."/>
            <person name="Daugherty S.C."/>
            <person name="Deboy R.T."/>
            <person name="Dodson R.J."/>
            <person name="Durkin A.S."/>
            <person name="Madupu R."/>
            <person name="Nelson W.C."/>
            <person name="Sullivan S.A."/>
            <person name="Fouts D."/>
            <person name="Haft D.H."/>
            <person name="Selengut J."/>
            <person name="Peterson J.D."/>
            <person name="Davidsen T.M."/>
            <person name="Zafar N."/>
            <person name="Zhou L."/>
            <person name="Radune D."/>
            <person name="Dimitrov G."/>
            <person name="Hance M."/>
            <person name="Tran K."/>
            <person name="Khouri H."/>
            <person name="Gill J."/>
            <person name="Utterback T.R."/>
            <person name="Feldblyum T.V."/>
            <person name="Wall J.D."/>
            <person name="Voordouw G."/>
            <person name="Fraser C.M."/>
        </authorList>
    </citation>
    <scope>NUCLEOTIDE SEQUENCE [LARGE SCALE GENOMIC DNA]</scope>
    <source>
        <strain evidence="4">ATCC 29579 / DSM 644 / NCIMB 8303 / VKM B-1760 / Hildenborough</strain>
    </source>
</reference>
<dbReference type="InterPro" id="IPR001387">
    <property type="entry name" value="Cro/C1-type_HTH"/>
</dbReference>
<dbReference type="Pfam" id="PF01381">
    <property type="entry name" value="HTH_3"/>
    <property type="match status" value="1"/>
</dbReference>
<dbReference type="InterPro" id="IPR010982">
    <property type="entry name" value="Lambda_DNA-bd_dom_sf"/>
</dbReference>
<dbReference type="SUPFAM" id="SSF47413">
    <property type="entry name" value="lambda repressor-like DNA-binding domains"/>
    <property type="match status" value="1"/>
</dbReference>
<dbReference type="AlphaFoldDB" id="Q72BW6"/>
<sequence length="96" mass="10788">MFHRCNILNMNIIDRIREEQGLSYSALARMSGLKTPTVWRHCRGKSFPDLGSCAAYARSLGISFEQLRPDLFAGTPTSPSTPRKPRSHQHDASKQS</sequence>
<organism evidence="3 4">
    <name type="scientific">Nitratidesulfovibrio vulgaris (strain ATCC 29579 / DSM 644 / CCUG 34227 / NCIMB 8303 / VKM B-1760 / Hildenborough)</name>
    <name type="common">Desulfovibrio vulgaris</name>
    <dbReference type="NCBI Taxonomy" id="882"/>
    <lineage>
        <taxon>Bacteria</taxon>
        <taxon>Pseudomonadati</taxon>
        <taxon>Thermodesulfobacteriota</taxon>
        <taxon>Desulfovibrionia</taxon>
        <taxon>Desulfovibrionales</taxon>
        <taxon>Desulfovibrionaceae</taxon>
        <taxon>Nitratidesulfovibrio</taxon>
    </lineage>
</organism>
<dbReference type="EMBL" id="AE017285">
    <property type="protein sequence ID" value="AAS95996.1"/>
    <property type="molecule type" value="Genomic_DNA"/>
</dbReference>
<dbReference type="EnsemblBacteria" id="AAS95996">
    <property type="protein sequence ID" value="AAS95996"/>
    <property type="gene ID" value="DVU_1518"/>
</dbReference>
<accession>Q72BW6</accession>
<dbReference type="HOGENOM" id="CLU_2355222_0_0_7"/>
<dbReference type="eggNOG" id="COG4197">
    <property type="taxonomic scope" value="Bacteria"/>
</dbReference>
<dbReference type="GO" id="GO:0003677">
    <property type="term" value="F:DNA binding"/>
    <property type="evidence" value="ECO:0007669"/>
    <property type="project" value="InterPro"/>
</dbReference>
<proteinExistence type="predicted"/>
<dbReference type="STRING" id="882.DVU_1518"/>
<name>Q72BW6_NITV2</name>
<feature type="domain" description="HTH cro/C1-type" evidence="2">
    <location>
        <begin position="13"/>
        <end position="67"/>
    </location>
</feature>
<dbReference type="KEGG" id="dvu:DVU_1518"/>